<dbReference type="eggNOG" id="KOG3129">
    <property type="taxonomic scope" value="Eukaryota"/>
</dbReference>
<evidence type="ECO:0000259" key="5">
    <source>
        <dbReference type="Pfam" id="PF18265"/>
    </source>
</evidence>
<dbReference type="VEuPathDB" id="FungiDB:UMAG_02794"/>
<dbReference type="FunFam" id="2.30.42.10:FF:000107">
    <property type="entry name" value="26S proteasome non-ATPase regulatory subunit 9"/>
    <property type="match status" value="1"/>
</dbReference>
<keyword evidence="1" id="KW-0143">Chaperone</keyword>
<accession>A0A0D1CSG5</accession>
<dbReference type="OrthoDB" id="72325at2759"/>
<keyword evidence="3" id="KW-0175">Coiled coil</keyword>
<keyword evidence="7" id="KW-1185">Reference proteome</keyword>
<feature type="domain" description="PDZ" evidence="4">
    <location>
        <begin position="141"/>
        <end position="208"/>
    </location>
</feature>
<evidence type="ECO:0000256" key="2">
    <source>
        <dbReference type="ARBA" id="ARBA00068021"/>
    </source>
</evidence>
<name>A0A0D1CSG5_MYCMD</name>
<feature type="domain" description="Nas2 N-terminal" evidence="5">
    <location>
        <begin position="41"/>
        <end position="113"/>
    </location>
</feature>
<dbReference type="Proteomes" id="UP000000561">
    <property type="component" value="Chromosome 6"/>
</dbReference>
<dbReference type="OMA" id="DWGGRGM"/>
<reference evidence="6 7" key="1">
    <citation type="journal article" date="2006" name="Nature">
        <title>Insights from the genome of the biotrophic fungal plant pathogen Ustilago maydis.</title>
        <authorList>
            <person name="Kamper J."/>
            <person name="Kahmann R."/>
            <person name="Bolker M."/>
            <person name="Ma L.J."/>
            <person name="Brefort T."/>
            <person name="Saville B.J."/>
            <person name="Banuett F."/>
            <person name="Kronstad J.W."/>
            <person name="Gold S.E."/>
            <person name="Muller O."/>
            <person name="Perlin M.H."/>
            <person name="Wosten H.A."/>
            <person name="de Vries R."/>
            <person name="Ruiz-Herrera J."/>
            <person name="Reynaga-Pena C.G."/>
            <person name="Snetselaar K."/>
            <person name="McCann M."/>
            <person name="Perez-Martin J."/>
            <person name="Feldbrugge M."/>
            <person name="Basse C.W."/>
            <person name="Steinberg G."/>
            <person name="Ibeas J.I."/>
            <person name="Holloman W."/>
            <person name="Guzman P."/>
            <person name="Farman M."/>
            <person name="Stajich J.E."/>
            <person name="Sentandreu R."/>
            <person name="Gonzalez-Prieto J.M."/>
            <person name="Kennell J.C."/>
            <person name="Molina L."/>
            <person name="Schirawski J."/>
            <person name="Mendoza-Mendoza A."/>
            <person name="Greilinger D."/>
            <person name="Munch K."/>
            <person name="Rossel N."/>
            <person name="Scherer M."/>
            <person name="Vranes M."/>
            <person name="Ladendorf O."/>
            <person name="Vincon V."/>
            <person name="Fuchs U."/>
            <person name="Sandrock B."/>
            <person name="Meng S."/>
            <person name="Ho E.C."/>
            <person name="Cahill M.J."/>
            <person name="Boyce K.J."/>
            <person name="Klose J."/>
            <person name="Klosterman S.J."/>
            <person name="Deelstra H.J."/>
            <person name="Ortiz-Castellanos L."/>
            <person name="Li W."/>
            <person name="Sanchez-Alonso P."/>
            <person name="Schreier P.H."/>
            <person name="Hauser-Hahn I."/>
            <person name="Vaupel M."/>
            <person name="Koopmann E."/>
            <person name="Friedrich G."/>
            <person name="Voss H."/>
            <person name="Schluter T."/>
            <person name="Margolis J."/>
            <person name="Platt D."/>
            <person name="Swimmer C."/>
            <person name="Gnirke A."/>
            <person name="Chen F."/>
            <person name="Vysotskaia V."/>
            <person name="Mannhaupt G."/>
            <person name="Guldener U."/>
            <person name="Munsterkotter M."/>
            <person name="Haase D."/>
            <person name="Oesterheld M."/>
            <person name="Mewes H.W."/>
            <person name="Mauceli E.W."/>
            <person name="DeCaprio D."/>
            <person name="Wade C.M."/>
            <person name="Butler J."/>
            <person name="Young S."/>
            <person name="Jaffe D.B."/>
            <person name="Calvo S."/>
            <person name="Nusbaum C."/>
            <person name="Galagan J."/>
            <person name="Birren B.W."/>
        </authorList>
    </citation>
    <scope>NUCLEOTIDE SEQUENCE [LARGE SCALE GENOMIC DNA]</scope>
    <source>
        <strain evidence="7">DSM 14603 / FGSC 9021 / UM521</strain>
    </source>
</reference>
<dbReference type="AlphaFoldDB" id="A0A0D1CSG5"/>
<dbReference type="GeneID" id="23563455"/>
<evidence type="ECO:0000313" key="7">
    <source>
        <dbReference type="Proteomes" id="UP000000561"/>
    </source>
</evidence>
<sequence>MSAGLNVDIHNTSASADTDVSSVLAQPLATSAGAARSEAMSLLQVEKQLDADIARHMDVLIGNGVDMHTALIDAQGFPLANKDLMAIRSAKQRINVLRNDRKAVRERISKLLELAINGDAVEQTSARSKAEAGKSEERKAFAKVNSVAESSPAQTAGLIEGDQIIRFGSVTAATSNALAALAAPGAVVDGTSVEIQVTRNGEAVDLTLTPRAGWGGRGLLGCHLLPLYTLPTRR</sequence>
<dbReference type="InterPro" id="IPR035269">
    <property type="entry name" value="PSMD9"/>
</dbReference>
<protein>
    <recommendedName>
        <fullName evidence="2">Probable 26S proteasome regulatory subunit p27</fullName>
    </recommendedName>
</protein>
<dbReference type="STRING" id="237631.A0A0D1CSG5"/>
<dbReference type="InParanoid" id="A0A0D1CSG5"/>
<dbReference type="GO" id="GO:0005737">
    <property type="term" value="C:cytoplasm"/>
    <property type="evidence" value="ECO:0000318"/>
    <property type="project" value="GO_Central"/>
</dbReference>
<proteinExistence type="predicted"/>
<dbReference type="RefSeq" id="XP_011389145.1">
    <property type="nucleotide sequence ID" value="XM_011390843.1"/>
</dbReference>
<dbReference type="Pfam" id="PF18265">
    <property type="entry name" value="Nas2_N"/>
    <property type="match status" value="1"/>
</dbReference>
<dbReference type="Pfam" id="PF13180">
    <property type="entry name" value="PDZ_2"/>
    <property type="match status" value="1"/>
</dbReference>
<dbReference type="GO" id="GO:0005634">
    <property type="term" value="C:nucleus"/>
    <property type="evidence" value="ECO:0000318"/>
    <property type="project" value="GO_Central"/>
</dbReference>
<organism evidence="6 7">
    <name type="scientific">Mycosarcoma maydis</name>
    <name type="common">Corn smut fungus</name>
    <name type="synonym">Ustilago maydis</name>
    <dbReference type="NCBI Taxonomy" id="5270"/>
    <lineage>
        <taxon>Eukaryota</taxon>
        <taxon>Fungi</taxon>
        <taxon>Dikarya</taxon>
        <taxon>Basidiomycota</taxon>
        <taxon>Ustilaginomycotina</taxon>
        <taxon>Ustilaginomycetes</taxon>
        <taxon>Ustilaginales</taxon>
        <taxon>Ustilaginaceae</taxon>
        <taxon>Mycosarcoma</taxon>
    </lineage>
</organism>
<dbReference type="PANTHER" id="PTHR12651">
    <property type="entry name" value="26S PROTEASOME NON-ATPASE REGULATORY SUBUNIT 9"/>
    <property type="match status" value="1"/>
</dbReference>
<evidence type="ECO:0000313" key="6">
    <source>
        <dbReference type="EMBL" id="KIS69463.1"/>
    </source>
</evidence>
<dbReference type="KEGG" id="uma:UMAG_02794"/>
<gene>
    <name evidence="6" type="ORF">UMAG_02794</name>
</gene>
<dbReference type="FunCoup" id="A0A0D1CSG5">
    <property type="interactions" value="634"/>
</dbReference>
<dbReference type="Gene3D" id="6.10.140.1710">
    <property type="match status" value="1"/>
</dbReference>
<evidence type="ECO:0000256" key="3">
    <source>
        <dbReference type="SAM" id="Coils"/>
    </source>
</evidence>
<dbReference type="InterPro" id="IPR040815">
    <property type="entry name" value="Nas2_N"/>
</dbReference>
<evidence type="ECO:0000259" key="4">
    <source>
        <dbReference type="Pfam" id="PF13180"/>
    </source>
</evidence>
<feature type="coiled-coil region" evidence="3">
    <location>
        <begin position="87"/>
        <end position="114"/>
    </location>
</feature>
<dbReference type="EMBL" id="CM003145">
    <property type="protein sequence ID" value="KIS69463.1"/>
    <property type="molecule type" value="Genomic_DNA"/>
</dbReference>
<dbReference type="Gene3D" id="2.30.42.10">
    <property type="match status" value="1"/>
</dbReference>
<dbReference type="GO" id="GO:0070682">
    <property type="term" value="P:proteasome regulatory particle assembly"/>
    <property type="evidence" value="ECO:0000318"/>
    <property type="project" value="GO_Central"/>
</dbReference>
<dbReference type="PANTHER" id="PTHR12651:SF1">
    <property type="entry name" value="26S PROTEASOME NON-ATPASE REGULATORY SUBUNIT 9"/>
    <property type="match status" value="1"/>
</dbReference>
<evidence type="ECO:0000256" key="1">
    <source>
        <dbReference type="ARBA" id="ARBA00023186"/>
    </source>
</evidence>
<dbReference type="InterPro" id="IPR036034">
    <property type="entry name" value="PDZ_sf"/>
</dbReference>
<dbReference type="InterPro" id="IPR001478">
    <property type="entry name" value="PDZ"/>
</dbReference>
<dbReference type="SUPFAM" id="SSF50156">
    <property type="entry name" value="PDZ domain-like"/>
    <property type="match status" value="1"/>
</dbReference>